<dbReference type="InterPro" id="IPR050297">
    <property type="entry name" value="LipidA_mod_glycosyltrf_83"/>
</dbReference>
<name>A0ABV9PV50_9BACL</name>
<reference evidence="11" key="1">
    <citation type="journal article" date="2019" name="Int. J. Syst. Evol. Microbiol.">
        <title>The Global Catalogue of Microorganisms (GCM) 10K type strain sequencing project: providing services to taxonomists for standard genome sequencing and annotation.</title>
        <authorList>
            <consortium name="The Broad Institute Genomics Platform"/>
            <consortium name="The Broad Institute Genome Sequencing Center for Infectious Disease"/>
            <person name="Wu L."/>
            <person name="Ma J."/>
        </authorList>
    </citation>
    <scope>NUCLEOTIDE SEQUENCE [LARGE SCALE GENOMIC DNA]</scope>
    <source>
        <strain evidence="11">WYCCWR 12678</strain>
    </source>
</reference>
<feature type="transmembrane region" description="Helical" evidence="8">
    <location>
        <begin position="171"/>
        <end position="200"/>
    </location>
</feature>
<keyword evidence="5 8" id="KW-0812">Transmembrane</keyword>
<organism evidence="10 11">
    <name type="scientific">Effusibacillus consociatus</name>
    <dbReference type="NCBI Taxonomy" id="1117041"/>
    <lineage>
        <taxon>Bacteria</taxon>
        <taxon>Bacillati</taxon>
        <taxon>Bacillota</taxon>
        <taxon>Bacilli</taxon>
        <taxon>Bacillales</taxon>
        <taxon>Alicyclobacillaceae</taxon>
        <taxon>Effusibacillus</taxon>
    </lineage>
</organism>
<dbReference type="InterPro" id="IPR038731">
    <property type="entry name" value="RgtA/B/C-like"/>
</dbReference>
<feature type="transmembrane region" description="Helical" evidence="8">
    <location>
        <begin position="354"/>
        <end position="373"/>
    </location>
</feature>
<feature type="transmembrane region" description="Helical" evidence="8">
    <location>
        <begin position="212"/>
        <end position="229"/>
    </location>
</feature>
<evidence type="ECO:0000256" key="4">
    <source>
        <dbReference type="ARBA" id="ARBA00022679"/>
    </source>
</evidence>
<protein>
    <submittedName>
        <fullName evidence="10">ArnT family glycosyltransferase</fullName>
        <ecNumber evidence="10">2.4.-.-</ecNumber>
    </submittedName>
</protein>
<feature type="transmembrane region" description="Helical" evidence="8">
    <location>
        <begin position="95"/>
        <end position="112"/>
    </location>
</feature>
<keyword evidence="11" id="KW-1185">Reference proteome</keyword>
<evidence type="ECO:0000256" key="1">
    <source>
        <dbReference type="ARBA" id="ARBA00004651"/>
    </source>
</evidence>
<feature type="transmembrane region" description="Helical" evidence="8">
    <location>
        <begin position="133"/>
        <end position="159"/>
    </location>
</feature>
<comment type="subcellular location">
    <subcellularLocation>
        <location evidence="1">Cell membrane</location>
        <topology evidence="1">Multi-pass membrane protein</topology>
    </subcellularLocation>
</comment>
<dbReference type="Proteomes" id="UP001596002">
    <property type="component" value="Unassembled WGS sequence"/>
</dbReference>
<dbReference type="Pfam" id="PF13231">
    <property type="entry name" value="PMT_2"/>
    <property type="match status" value="1"/>
</dbReference>
<comment type="caution">
    <text evidence="10">The sequence shown here is derived from an EMBL/GenBank/DDBJ whole genome shotgun (WGS) entry which is preliminary data.</text>
</comment>
<sequence>MGIHNMFVKCWLYFILGLSLVVKIGLVLTSGEMYNLQSDDREYLKTAQIWLETGMFTYNDPNRPTVFITPGFPAFIAILMKFIGNGFVLEQTIRILQAVMVIAGLYFLFLIGKRMFSEKAALLAVILSTFYPPLWLVSNLILTESMFVFVLMLLVYVAIRAMETPSYKWGVLFGLVWVLTVYIRPTIALWPGLFFLLLLYWRQIPWAKLVKIGVVTAFVLILCLSPWWVRNYHVSGGQFIPLTKSGGNPLLLGTFPYHLPSIEEQRTWHKTENLWENDEFDSKWAKQRIKEGFQNSFWFYLKWYTIGKFSKFWGEPFYWLPILSIPKALVWSYHLLLVVLGFIGMWFSVKNRGAVAVMVLCGYFTLLHMIYLAHERYSVPLMPFLALFTADLVIAKIASKKLRGTNC</sequence>
<keyword evidence="7 8" id="KW-0472">Membrane</keyword>
<evidence type="ECO:0000259" key="9">
    <source>
        <dbReference type="Pfam" id="PF13231"/>
    </source>
</evidence>
<evidence type="ECO:0000256" key="5">
    <source>
        <dbReference type="ARBA" id="ARBA00022692"/>
    </source>
</evidence>
<evidence type="ECO:0000256" key="2">
    <source>
        <dbReference type="ARBA" id="ARBA00022475"/>
    </source>
</evidence>
<evidence type="ECO:0000256" key="3">
    <source>
        <dbReference type="ARBA" id="ARBA00022676"/>
    </source>
</evidence>
<dbReference type="EMBL" id="JBHSHC010000013">
    <property type="protein sequence ID" value="MFC4766121.1"/>
    <property type="molecule type" value="Genomic_DNA"/>
</dbReference>
<dbReference type="PANTHER" id="PTHR33908:SF11">
    <property type="entry name" value="MEMBRANE PROTEIN"/>
    <property type="match status" value="1"/>
</dbReference>
<dbReference type="EC" id="2.4.-.-" evidence="10"/>
<feature type="domain" description="Glycosyltransferase RgtA/B/C/D-like" evidence="9">
    <location>
        <begin position="70"/>
        <end position="227"/>
    </location>
</feature>
<gene>
    <name evidence="10" type="ORF">ACFO8Q_01740</name>
</gene>
<feature type="transmembrane region" description="Helical" evidence="8">
    <location>
        <begin position="6"/>
        <end position="28"/>
    </location>
</feature>
<proteinExistence type="predicted"/>
<accession>A0ABV9PV50</accession>
<keyword evidence="4 10" id="KW-0808">Transferase</keyword>
<dbReference type="PANTHER" id="PTHR33908">
    <property type="entry name" value="MANNOSYLTRANSFERASE YKCB-RELATED"/>
    <property type="match status" value="1"/>
</dbReference>
<evidence type="ECO:0000256" key="7">
    <source>
        <dbReference type="ARBA" id="ARBA00023136"/>
    </source>
</evidence>
<evidence type="ECO:0000256" key="8">
    <source>
        <dbReference type="SAM" id="Phobius"/>
    </source>
</evidence>
<feature type="transmembrane region" description="Helical" evidence="8">
    <location>
        <begin position="328"/>
        <end position="347"/>
    </location>
</feature>
<evidence type="ECO:0000313" key="11">
    <source>
        <dbReference type="Proteomes" id="UP001596002"/>
    </source>
</evidence>
<keyword evidence="2" id="KW-1003">Cell membrane</keyword>
<keyword evidence="6 8" id="KW-1133">Transmembrane helix</keyword>
<feature type="transmembrane region" description="Helical" evidence="8">
    <location>
        <begin position="379"/>
        <end position="398"/>
    </location>
</feature>
<keyword evidence="3 10" id="KW-0328">Glycosyltransferase</keyword>
<dbReference type="GO" id="GO:0016757">
    <property type="term" value="F:glycosyltransferase activity"/>
    <property type="evidence" value="ECO:0007669"/>
    <property type="project" value="UniProtKB-KW"/>
</dbReference>
<evidence type="ECO:0000256" key="6">
    <source>
        <dbReference type="ARBA" id="ARBA00022989"/>
    </source>
</evidence>
<feature type="transmembrane region" description="Helical" evidence="8">
    <location>
        <begin position="65"/>
        <end position="83"/>
    </location>
</feature>
<evidence type="ECO:0000313" key="10">
    <source>
        <dbReference type="EMBL" id="MFC4766121.1"/>
    </source>
</evidence>